<organism evidence="1 2">
    <name type="scientific">Meloidogyne enterolobii</name>
    <name type="common">Root-knot nematode worm</name>
    <name type="synonym">Meloidogyne mayaguensis</name>
    <dbReference type="NCBI Taxonomy" id="390850"/>
    <lineage>
        <taxon>Eukaryota</taxon>
        <taxon>Metazoa</taxon>
        <taxon>Ecdysozoa</taxon>
        <taxon>Nematoda</taxon>
        <taxon>Chromadorea</taxon>
        <taxon>Rhabditida</taxon>
        <taxon>Tylenchina</taxon>
        <taxon>Tylenchomorpha</taxon>
        <taxon>Tylenchoidea</taxon>
        <taxon>Meloidogynidae</taxon>
        <taxon>Meloidogyninae</taxon>
        <taxon>Meloidogyne</taxon>
    </lineage>
</organism>
<protein>
    <submittedName>
        <fullName evidence="1">Uncharacterized protein</fullName>
    </submittedName>
</protein>
<dbReference type="Proteomes" id="UP000580250">
    <property type="component" value="Unassembled WGS sequence"/>
</dbReference>
<comment type="caution">
    <text evidence="1">The sequence shown here is derived from an EMBL/GenBank/DDBJ whole genome shotgun (WGS) entry which is preliminary data.</text>
</comment>
<gene>
    <name evidence="1" type="ORF">MENT_LOCUS40746</name>
</gene>
<name>A0A6V7WM99_MELEN</name>
<evidence type="ECO:0000313" key="2">
    <source>
        <dbReference type="Proteomes" id="UP000580250"/>
    </source>
</evidence>
<evidence type="ECO:0000313" key="1">
    <source>
        <dbReference type="EMBL" id="CAD2188117.1"/>
    </source>
</evidence>
<accession>A0A6V7WM99</accession>
<sequence>MQIYLKTVYIFTYIYEFQITKKISNSLMLMKTRKKGLFNLLVYF</sequence>
<dbReference type="EMBL" id="CAJEWN010000675">
    <property type="protein sequence ID" value="CAD2188117.1"/>
    <property type="molecule type" value="Genomic_DNA"/>
</dbReference>
<proteinExistence type="predicted"/>
<dbReference type="AlphaFoldDB" id="A0A6V7WM99"/>
<reference evidence="1 2" key="1">
    <citation type="submission" date="2020-08" db="EMBL/GenBank/DDBJ databases">
        <authorList>
            <person name="Koutsovoulos G."/>
            <person name="Danchin GJ E."/>
        </authorList>
    </citation>
    <scope>NUCLEOTIDE SEQUENCE [LARGE SCALE GENOMIC DNA]</scope>
</reference>